<dbReference type="Gene3D" id="3.90.550.10">
    <property type="entry name" value="Spore Coat Polysaccharide Biosynthesis Protein SpsA, Chain A"/>
    <property type="match status" value="1"/>
</dbReference>
<keyword evidence="3" id="KW-1185">Reference proteome</keyword>
<evidence type="ECO:0000313" key="2">
    <source>
        <dbReference type="EMBL" id="KAL1507106.1"/>
    </source>
</evidence>
<dbReference type="InterPro" id="IPR021067">
    <property type="entry name" value="Glycosyltransferase"/>
</dbReference>
<dbReference type="AlphaFoldDB" id="A0AB34ISC5"/>
<organism evidence="2 3">
    <name type="scientific">Prymnesium parvum</name>
    <name type="common">Toxic golden alga</name>
    <dbReference type="NCBI Taxonomy" id="97485"/>
    <lineage>
        <taxon>Eukaryota</taxon>
        <taxon>Haptista</taxon>
        <taxon>Haptophyta</taxon>
        <taxon>Prymnesiophyceae</taxon>
        <taxon>Prymnesiales</taxon>
        <taxon>Prymnesiaceae</taxon>
        <taxon>Prymnesium</taxon>
    </lineage>
</organism>
<dbReference type="PANTHER" id="PTHR34496:SF10">
    <property type="entry name" value="GLCNAC TRANSFERASE"/>
    <property type="match status" value="1"/>
</dbReference>
<dbReference type="InterPro" id="IPR029044">
    <property type="entry name" value="Nucleotide-diphossugar_trans"/>
</dbReference>
<reference evidence="2 3" key="1">
    <citation type="journal article" date="2024" name="Science">
        <title>Giant polyketide synthase enzymes in the biosynthesis of giant marine polyether toxins.</title>
        <authorList>
            <person name="Fallon T.R."/>
            <person name="Shende V.V."/>
            <person name="Wierzbicki I.H."/>
            <person name="Pendleton A.L."/>
            <person name="Watervoot N.F."/>
            <person name="Auber R.P."/>
            <person name="Gonzalez D.J."/>
            <person name="Wisecaver J.H."/>
            <person name="Moore B.S."/>
        </authorList>
    </citation>
    <scope>NUCLEOTIDE SEQUENCE [LARGE SCALE GENOMIC DNA]</scope>
    <source>
        <strain evidence="2 3">12B1</strain>
    </source>
</reference>
<proteinExistence type="predicted"/>
<sequence>MTRRRRRPPLLSLAAALAALLLTLALLSTRLRVSADAPPALRALEPRGGGGGSVTHRARLADVAALSARVRRALAPFRARSRRRAPVCYGPAVNHSFLAGCPPLAGCAAFGSRADAEAACRRTAGCEGLTRRPGGPFELRATSSPQPSPSGEVSFPARSCDAEGQPRLPTARALVGAFHEAVAGAMAEPSLHFRGGEALGRDGPPRDDDSIFVAVSAYRDSTCPHTVRRALARADLPARVRVGVVQHRCESECARATGWAATRAIVPQAYADEDCIDSFCESPEGRVHCAAGRVEILRLSEEESFGPYFSRFLGSHLWRGETFYLQIDAHSDFRQGWDTTLVAMIKSTRTYPFSLISNYPPSGTPASKTEWARATAPEPAPPSLCACTFERVPDATGYGRYTIRLEQQPNLHTATVNSPRPSAFVAAGFFFTHASFLSVIPFDPFMPFLFMGEEIALSLRFWTAGFDIYSPSVSVISHEYGRHHSIKFWESVQLTYGSATLYNDLQNLTIQRVQHLVGFSEAARPEQVEPAILLTQMQDFGPGRKRSRDAFIAHTRLDVVRRVQQVPGWCGK</sequence>
<dbReference type="Proteomes" id="UP001515480">
    <property type="component" value="Unassembled WGS sequence"/>
</dbReference>
<name>A0AB34ISC5_PRYPA</name>
<dbReference type="SUPFAM" id="SSF53448">
    <property type="entry name" value="Nucleotide-diphospho-sugar transferases"/>
    <property type="match status" value="1"/>
</dbReference>
<dbReference type="PANTHER" id="PTHR34496">
    <property type="entry name" value="GLCNAC TRANSFERASE-RELATED"/>
    <property type="match status" value="1"/>
</dbReference>
<dbReference type="Pfam" id="PF11397">
    <property type="entry name" value="GlcNAc"/>
    <property type="match status" value="1"/>
</dbReference>
<evidence type="ECO:0000256" key="1">
    <source>
        <dbReference type="SAM" id="MobiDB-lite"/>
    </source>
</evidence>
<comment type="caution">
    <text evidence="2">The sequence shown here is derived from an EMBL/GenBank/DDBJ whole genome shotgun (WGS) entry which is preliminary data.</text>
</comment>
<protein>
    <submittedName>
        <fullName evidence="2">Uncharacterized protein</fullName>
    </submittedName>
</protein>
<evidence type="ECO:0000313" key="3">
    <source>
        <dbReference type="Proteomes" id="UP001515480"/>
    </source>
</evidence>
<feature type="region of interest" description="Disordered" evidence="1">
    <location>
        <begin position="131"/>
        <end position="162"/>
    </location>
</feature>
<feature type="compositionally biased region" description="Polar residues" evidence="1">
    <location>
        <begin position="141"/>
        <end position="151"/>
    </location>
</feature>
<gene>
    <name evidence="2" type="ORF">AB1Y20_007962</name>
</gene>
<accession>A0AB34ISC5</accession>
<dbReference type="EMBL" id="JBGBPQ010000018">
    <property type="protein sequence ID" value="KAL1507106.1"/>
    <property type="molecule type" value="Genomic_DNA"/>
</dbReference>